<feature type="transmembrane region" description="Helical" evidence="5">
    <location>
        <begin position="211"/>
        <end position="228"/>
    </location>
</feature>
<dbReference type="EMBL" id="PCXV01000016">
    <property type="protein sequence ID" value="PIR44240.1"/>
    <property type="molecule type" value="Genomic_DNA"/>
</dbReference>
<comment type="caution">
    <text evidence="6">The sequence shown here is derived from an EMBL/GenBank/DDBJ whole genome shotgun (WGS) entry which is preliminary data.</text>
</comment>
<keyword evidence="4 5" id="KW-0472">Membrane</keyword>
<dbReference type="GO" id="GO:0043953">
    <property type="term" value="P:protein transport by the Tat complex"/>
    <property type="evidence" value="ECO:0007669"/>
    <property type="project" value="UniProtKB-UniRule"/>
</dbReference>
<comment type="subcellular location">
    <subcellularLocation>
        <location evidence="5">Cell membrane</location>
        <topology evidence="5">Multi-pass membrane protein</topology>
    </subcellularLocation>
    <subcellularLocation>
        <location evidence="1">Membrane</location>
        <topology evidence="1">Multi-pass membrane protein</topology>
    </subcellularLocation>
</comment>
<evidence type="ECO:0000313" key="7">
    <source>
        <dbReference type="Proteomes" id="UP000231602"/>
    </source>
</evidence>
<keyword evidence="5" id="KW-1003">Cell membrane</keyword>
<keyword evidence="5" id="KW-0653">Protein transport</keyword>
<evidence type="ECO:0000256" key="2">
    <source>
        <dbReference type="ARBA" id="ARBA00022692"/>
    </source>
</evidence>
<proteinExistence type="inferred from homology"/>
<feature type="transmembrane region" description="Helical" evidence="5">
    <location>
        <begin position="20"/>
        <end position="48"/>
    </location>
</feature>
<reference evidence="6 7" key="1">
    <citation type="submission" date="2017-09" db="EMBL/GenBank/DDBJ databases">
        <title>Depth-based differentiation of microbial function through sediment-hosted aquifers and enrichment of novel symbionts in the deep terrestrial subsurface.</title>
        <authorList>
            <person name="Probst A.J."/>
            <person name="Ladd B."/>
            <person name="Jarett J.K."/>
            <person name="Geller-Mcgrath D.E."/>
            <person name="Sieber C.M."/>
            <person name="Emerson J.B."/>
            <person name="Anantharaman K."/>
            <person name="Thomas B.C."/>
            <person name="Malmstrom R."/>
            <person name="Stieglmeier M."/>
            <person name="Klingl A."/>
            <person name="Woyke T."/>
            <person name="Ryan C.M."/>
            <person name="Banfield J.F."/>
        </authorList>
    </citation>
    <scope>NUCLEOTIDE SEQUENCE [LARGE SCALE GENOMIC DNA]</scope>
    <source>
        <strain evidence="6">CG10_big_fil_rev_8_21_14_0_10_31_9</strain>
    </source>
</reference>
<feature type="transmembrane region" description="Helical" evidence="5">
    <location>
        <begin position="68"/>
        <end position="91"/>
    </location>
</feature>
<dbReference type="PANTHER" id="PTHR30371">
    <property type="entry name" value="SEC-INDEPENDENT PROTEIN TRANSLOCASE PROTEIN TATC"/>
    <property type="match status" value="1"/>
</dbReference>
<evidence type="ECO:0000313" key="6">
    <source>
        <dbReference type="EMBL" id="PIR44240.1"/>
    </source>
</evidence>
<dbReference type="PANTHER" id="PTHR30371:SF0">
    <property type="entry name" value="SEC-INDEPENDENT PROTEIN TRANSLOCASE PROTEIN TATC, CHLOROPLASTIC-RELATED"/>
    <property type="match status" value="1"/>
</dbReference>
<organism evidence="6 7">
    <name type="scientific">Candidatus Wolfebacteria bacterium CG10_big_fil_rev_8_21_14_0_10_31_9</name>
    <dbReference type="NCBI Taxonomy" id="1975070"/>
    <lineage>
        <taxon>Bacteria</taxon>
        <taxon>Candidatus Wolfeibacteriota</taxon>
    </lineage>
</organism>
<gene>
    <name evidence="5" type="primary">tatC</name>
    <name evidence="6" type="ORF">COV23_00920</name>
</gene>
<comment type="similarity">
    <text evidence="5">Belongs to the TatC family.</text>
</comment>
<evidence type="ECO:0000256" key="5">
    <source>
        <dbReference type="HAMAP-Rule" id="MF_00902"/>
    </source>
</evidence>
<comment type="caution">
    <text evidence="5">Lacks conserved residue(s) required for the propagation of feature annotation.</text>
</comment>
<keyword evidence="3 5" id="KW-1133">Transmembrane helix</keyword>
<sequence>MNDLIKEYTPYFEELRNRLFFLVVFFIAVFGVSFFFSGYIIKLFLGFFKIENVQMIITTPFQFVDLAVNTGLVLAIIITFPLIIYNIFSFLKHGLTKREKKIFTLIIPVSIFLFFLGFAFGFSVMYYALIALAGFSFDLGIANMWDVSLFSSQILLTASLLGIIFQFPIALTVLIRIGVIDIDSLKKKRRWAIALSFILPALLPPTDGLSLIIMALPVILLFEIILLINRKYKIKSVESYT</sequence>
<protein>
    <recommendedName>
        <fullName evidence="5">Sec-independent protein translocase protein TatC</fullName>
    </recommendedName>
</protein>
<dbReference type="GO" id="GO:0033281">
    <property type="term" value="C:TAT protein transport complex"/>
    <property type="evidence" value="ECO:0007669"/>
    <property type="project" value="UniProtKB-UniRule"/>
</dbReference>
<evidence type="ECO:0000256" key="4">
    <source>
        <dbReference type="ARBA" id="ARBA00023136"/>
    </source>
</evidence>
<dbReference type="Proteomes" id="UP000231602">
    <property type="component" value="Unassembled WGS sequence"/>
</dbReference>
<keyword evidence="5" id="KW-0811">Translocation</keyword>
<dbReference type="GO" id="GO:0009977">
    <property type="term" value="F:proton motive force dependent protein transmembrane transporter activity"/>
    <property type="evidence" value="ECO:0007669"/>
    <property type="project" value="TreeGrafter"/>
</dbReference>
<comment type="subunit">
    <text evidence="5">Forms a complex with TatA.</text>
</comment>
<evidence type="ECO:0000256" key="1">
    <source>
        <dbReference type="ARBA" id="ARBA00004141"/>
    </source>
</evidence>
<name>A0A2H0RCS6_9BACT</name>
<dbReference type="Pfam" id="PF00902">
    <property type="entry name" value="TatC"/>
    <property type="match status" value="1"/>
</dbReference>
<dbReference type="AlphaFoldDB" id="A0A2H0RCS6"/>
<comment type="function">
    <text evidence="5">Part of the twin-arginine translocation (Tat) system that transports large folded proteins containing a characteristic twin-arginine motif in their signal peptide across membranes.</text>
</comment>
<accession>A0A2H0RCS6</accession>
<keyword evidence="5" id="KW-0813">Transport</keyword>
<keyword evidence="2 5" id="KW-0812">Transmembrane</keyword>
<dbReference type="InterPro" id="IPR002033">
    <property type="entry name" value="TatC"/>
</dbReference>
<dbReference type="HAMAP" id="MF_00902">
    <property type="entry name" value="TatC"/>
    <property type="match status" value="1"/>
</dbReference>
<dbReference type="PRINTS" id="PR01840">
    <property type="entry name" value="TATCFAMILY"/>
</dbReference>
<feature type="transmembrane region" description="Helical" evidence="5">
    <location>
        <begin position="103"/>
        <end position="134"/>
    </location>
</feature>
<dbReference type="GO" id="GO:0065002">
    <property type="term" value="P:intracellular protein transmembrane transport"/>
    <property type="evidence" value="ECO:0007669"/>
    <property type="project" value="TreeGrafter"/>
</dbReference>
<feature type="transmembrane region" description="Helical" evidence="5">
    <location>
        <begin position="154"/>
        <end position="177"/>
    </location>
</feature>
<evidence type="ECO:0000256" key="3">
    <source>
        <dbReference type="ARBA" id="ARBA00022989"/>
    </source>
</evidence>